<dbReference type="PANTHER" id="PTHR13586">
    <property type="entry name" value="SCD6 PROTEIN-RELATED"/>
    <property type="match status" value="1"/>
</dbReference>
<dbReference type="SMART" id="SM01271">
    <property type="entry name" value="LSM14"/>
    <property type="match status" value="1"/>
</dbReference>
<dbReference type="InterPro" id="IPR025768">
    <property type="entry name" value="TFG_box"/>
</dbReference>
<feature type="compositionally biased region" description="Basic and acidic residues" evidence="7">
    <location>
        <begin position="209"/>
        <end position="223"/>
    </location>
</feature>
<feature type="region of interest" description="Disordered" evidence="7">
    <location>
        <begin position="351"/>
        <end position="390"/>
    </location>
</feature>
<sequence length="508" mass="54441">MSGGTPYLGSKISLVSKAAIRYEGILYTIDTENSTVALAKVRSFGTEDRPTDRPIPPRDDTFEYIIFRGSDIKDLTVCEPPKPTCSLPQDPAIVQSSMSSSSSSSAAAPTSFQSAGSYGLFNRAPVPAYNQFSASPLVSPQFGPVGVGRSSPSLDPLRKSPTLEQVIQTAPSAPTAATTTTPAPGLGRRSPTQGRTAPSGAGQGGQKIQHQDVADTRRGETVRGGRSSQGWSAPRTISASHLSAVDRAPTAGLTHSIFSHAGTDVPKVPKPESEQARAEVRDTSKRSTVAAGAQANRRGRGGGHRGRGRFNVRRDGPMKFEKDFDFESANAQFNKEEIDREFQSKLKLKDEKTEKAEKAVNGEEKADSGVETQNSESNADEEGDPLGPNCYYDKSKSFFDNISCDDTRKANEKSGGSVFPRERRQTWAEERRMNAETFGIPLRQGRGRGGYRGRGGMGFRGGRGRSASRGSFGPPQGAGGFRGGYRGNQAGREFADLSAYRKDNKVAA</sequence>
<name>A0A8P4JZ33_DICLA</name>
<reference evidence="12" key="1">
    <citation type="submission" date="2025-08" db="UniProtKB">
        <authorList>
            <consortium name="Ensembl"/>
        </authorList>
    </citation>
    <scope>IDENTIFICATION</scope>
</reference>
<feature type="compositionally biased region" description="Low complexity" evidence="7">
    <location>
        <begin position="169"/>
        <end position="184"/>
    </location>
</feature>
<feature type="compositionally biased region" description="Basic and acidic residues" evidence="7">
    <location>
        <begin position="420"/>
        <end position="434"/>
    </location>
</feature>
<comment type="subcellular location">
    <subcellularLocation>
        <location evidence="1">Cytoplasm</location>
    </subcellularLocation>
</comment>
<dbReference type="Gene3D" id="2.30.30.100">
    <property type="match status" value="1"/>
</dbReference>
<feature type="compositionally biased region" description="Basic residues" evidence="7">
    <location>
        <begin position="297"/>
        <end position="311"/>
    </location>
</feature>
<dbReference type="Pfam" id="PF09532">
    <property type="entry name" value="FDF"/>
    <property type="match status" value="1"/>
</dbReference>
<dbReference type="CDD" id="cd01736">
    <property type="entry name" value="LSm14_N"/>
    <property type="match status" value="1"/>
</dbReference>
<dbReference type="GO" id="GO:0003729">
    <property type="term" value="F:mRNA binding"/>
    <property type="evidence" value="ECO:0007669"/>
    <property type="project" value="TreeGrafter"/>
</dbReference>
<feature type="domain" description="DFDF" evidence="8">
    <location>
        <begin position="312"/>
        <end position="348"/>
    </location>
</feature>
<gene>
    <name evidence="12" type="primary">lsm14aa</name>
</gene>
<dbReference type="GeneTree" id="ENSGT00940000154415"/>
<feature type="region of interest" description="Disordered" evidence="7">
    <location>
        <begin position="168"/>
        <end position="235"/>
    </location>
</feature>
<dbReference type="InterPro" id="IPR019050">
    <property type="entry name" value="FDF_dom"/>
</dbReference>
<feature type="compositionally biased region" description="Basic and acidic residues" evidence="7">
    <location>
        <begin position="267"/>
        <end position="285"/>
    </location>
</feature>
<dbReference type="PROSITE" id="PS51536">
    <property type="entry name" value="TFG"/>
    <property type="match status" value="1"/>
</dbReference>
<dbReference type="PROSITE" id="PS51513">
    <property type="entry name" value="FFD"/>
    <property type="match status" value="1"/>
</dbReference>
<feature type="domain" description="Sm" evidence="11">
    <location>
        <begin position="1"/>
        <end position="81"/>
    </location>
</feature>
<feature type="domain" description="FFD box profile" evidence="9">
    <location>
        <begin position="390"/>
        <end position="406"/>
    </location>
</feature>
<dbReference type="GO" id="GO:1990904">
    <property type="term" value="C:ribonucleoprotein complex"/>
    <property type="evidence" value="ECO:0007669"/>
    <property type="project" value="UniProtKB-KW"/>
</dbReference>
<dbReference type="InterPro" id="IPR047575">
    <property type="entry name" value="Sm"/>
</dbReference>
<dbReference type="InterPro" id="IPR025761">
    <property type="entry name" value="FFD_box"/>
</dbReference>
<feature type="compositionally biased region" description="Low complexity" evidence="7">
    <location>
        <begin position="465"/>
        <end position="475"/>
    </location>
</feature>
<proteinExistence type="inferred from homology"/>
<dbReference type="Ensembl" id="ENSDLAT00005080623.1">
    <property type="protein sequence ID" value="ENSDLAP00005064080.1"/>
    <property type="gene ID" value="ENSDLAG00005026991.1"/>
</dbReference>
<dbReference type="CTD" id="393397"/>
<reference evidence="12" key="2">
    <citation type="submission" date="2025-09" db="UniProtKB">
        <authorList>
            <consortium name="Ensembl"/>
        </authorList>
    </citation>
    <scope>IDENTIFICATION</scope>
</reference>
<dbReference type="OMA" id="EQFSDMF"/>
<keyword evidence="4" id="KW-0687">Ribonucleoprotein</keyword>
<dbReference type="FunFam" id="2.30.30.100:FF:000006">
    <property type="entry name" value="Protein LSM14 homolog A isoform b"/>
    <property type="match status" value="1"/>
</dbReference>
<feature type="compositionally biased region" description="Gly residues" evidence="7">
    <location>
        <begin position="476"/>
        <end position="486"/>
    </location>
</feature>
<evidence type="ECO:0000259" key="8">
    <source>
        <dbReference type="PROSITE" id="PS51512"/>
    </source>
</evidence>
<feature type="region of interest" description="Disordered" evidence="7">
    <location>
        <begin position="259"/>
        <end position="315"/>
    </location>
</feature>
<evidence type="ECO:0000256" key="2">
    <source>
        <dbReference type="ARBA" id="ARBA00010415"/>
    </source>
</evidence>
<feature type="compositionally biased region" description="Basic and acidic residues" evidence="7">
    <location>
        <begin position="351"/>
        <end position="368"/>
    </location>
</feature>
<dbReference type="OrthoDB" id="21539at2759"/>
<evidence type="ECO:0000256" key="4">
    <source>
        <dbReference type="ARBA" id="ARBA00023274"/>
    </source>
</evidence>
<evidence type="ECO:0000256" key="3">
    <source>
        <dbReference type="ARBA" id="ARBA00022490"/>
    </source>
</evidence>
<dbReference type="PANTHER" id="PTHR13586:SF2">
    <property type="entry name" value="PROTEIN LSM14 HOMOLOG A"/>
    <property type="match status" value="1"/>
</dbReference>
<protein>
    <submittedName>
        <fullName evidence="12">LSM14A mRNA processing body assembly factor a</fullName>
    </submittedName>
</protein>
<feature type="compositionally biased region" description="Gly residues" evidence="7">
    <location>
        <begin position="452"/>
        <end position="461"/>
    </location>
</feature>
<dbReference type="SUPFAM" id="SSF50182">
    <property type="entry name" value="Sm-like ribonucleoproteins"/>
    <property type="match status" value="1"/>
</dbReference>
<feature type="compositionally biased region" description="Polar residues" evidence="7">
    <location>
        <begin position="226"/>
        <end position="235"/>
    </location>
</feature>
<dbReference type="GO" id="GO:0034063">
    <property type="term" value="P:stress granule assembly"/>
    <property type="evidence" value="ECO:0007669"/>
    <property type="project" value="TreeGrafter"/>
</dbReference>
<dbReference type="RefSeq" id="XP_051238895.1">
    <property type="nucleotide sequence ID" value="XM_051382935.1"/>
</dbReference>
<evidence type="ECO:0000256" key="1">
    <source>
        <dbReference type="ARBA" id="ARBA00004496"/>
    </source>
</evidence>
<evidence type="ECO:0000259" key="9">
    <source>
        <dbReference type="PROSITE" id="PS51513"/>
    </source>
</evidence>
<evidence type="ECO:0000256" key="7">
    <source>
        <dbReference type="SAM" id="MobiDB-lite"/>
    </source>
</evidence>
<dbReference type="GO" id="GO:0033962">
    <property type="term" value="P:P-body assembly"/>
    <property type="evidence" value="ECO:0007669"/>
    <property type="project" value="TreeGrafter"/>
</dbReference>
<evidence type="ECO:0000313" key="12">
    <source>
        <dbReference type="Ensembl" id="ENSDLAP00005064080.1"/>
    </source>
</evidence>
<dbReference type="InterPro" id="IPR010920">
    <property type="entry name" value="LSM_dom_sf"/>
</dbReference>
<keyword evidence="3" id="KW-0963">Cytoplasm</keyword>
<dbReference type="InterPro" id="IPR025609">
    <property type="entry name" value="Lsm14-like_N"/>
</dbReference>
<dbReference type="InterPro" id="IPR025762">
    <property type="entry name" value="DFDF"/>
</dbReference>
<dbReference type="GO" id="GO:0000932">
    <property type="term" value="C:P-body"/>
    <property type="evidence" value="ECO:0007669"/>
    <property type="project" value="TreeGrafter"/>
</dbReference>
<dbReference type="PROSITE" id="PS51512">
    <property type="entry name" value="DFDF"/>
    <property type="match status" value="1"/>
</dbReference>
<feature type="short sequence motif" description="FFD box" evidence="5">
    <location>
        <begin position="390"/>
        <end position="406"/>
    </location>
</feature>
<feature type="domain" description="TFG box profile" evidence="10">
    <location>
        <begin position="422"/>
        <end position="442"/>
    </location>
</feature>
<dbReference type="SMART" id="SM01199">
    <property type="entry name" value="FDF"/>
    <property type="match status" value="1"/>
</dbReference>
<accession>A0A8P4JZ33</accession>
<dbReference type="Pfam" id="PF12701">
    <property type="entry name" value="LSM14"/>
    <property type="match status" value="1"/>
</dbReference>
<evidence type="ECO:0000256" key="6">
    <source>
        <dbReference type="PROSITE-ProRule" id="PRU00869"/>
    </source>
</evidence>
<keyword evidence="13" id="KW-1185">Reference proteome</keyword>
<dbReference type="PROSITE" id="PS52002">
    <property type="entry name" value="SM"/>
    <property type="match status" value="1"/>
</dbReference>
<organism evidence="12 13">
    <name type="scientific">Dicentrarchus labrax</name>
    <name type="common">European seabass</name>
    <name type="synonym">Morone labrax</name>
    <dbReference type="NCBI Taxonomy" id="13489"/>
    <lineage>
        <taxon>Eukaryota</taxon>
        <taxon>Metazoa</taxon>
        <taxon>Chordata</taxon>
        <taxon>Craniata</taxon>
        <taxon>Vertebrata</taxon>
        <taxon>Euteleostomi</taxon>
        <taxon>Actinopterygii</taxon>
        <taxon>Neopterygii</taxon>
        <taxon>Teleostei</taxon>
        <taxon>Neoteleostei</taxon>
        <taxon>Acanthomorphata</taxon>
        <taxon>Eupercaria</taxon>
        <taxon>Moronidae</taxon>
        <taxon>Dicentrarchus</taxon>
    </lineage>
</organism>
<feature type="region of interest" description="Disordered" evidence="7">
    <location>
        <begin position="406"/>
        <end position="487"/>
    </location>
</feature>
<evidence type="ECO:0000256" key="5">
    <source>
        <dbReference type="PROSITE-ProRule" id="PRU00846"/>
    </source>
</evidence>
<dbReference type="AlphaFoldDB" id="A0A8P4JZ33"/>
<evidence type="ECO:0000313" key="13">
    <source>
        <dbReference type="Proteomes" id="UP000694389"/>
    </source>
</evidence>
<evidence type="ECO:0000259" key="11">
    <source>
        <dbReference type="PROSITE" id="PS52002"/>
    </source>
</evidence>
<feature type="short sequence motif" description="TFG box" evidence="6">
    <location>
        <begin position="422"/>
        <end position="442"/>
    </location>
</feature>
<dbReference type="Proteomes" id="UP000694389">
    <property type="component" value="Unassembled WGS sequence"/>
</dbReference>
<comment type="similarity">
    <text evidence="2">Belongs to the LSM14 family.</text>
</comment>
<dbReference type="GeneID" id="127353599"/>
<evidence type="ECO:0000259" key="10">
    <source>
        <dbReference type="PROSITE" id="PS51536"/>
    </source>
</evidence>